<name>A0A124GNR0_PICGL</name>
<accession>A0A124GNR0</accession>
<evidence type="ECO:0000256" key="1">
    <source>
        <dbReference type="SAM" id="SignalP"/>
    </source>
</evidence>
<gene>
    <name evidence="2" type="ORF">ABT39_MTgene2822</name>
</gene>
<sequence>MKLGVGVSVMPFAFLTMPLLCMCFPLSSMGPIDPCHSSVSMAIHSYQGEYIYNTLWHVYCDAGIS</sequence>
<keyword evidence="2" id="KW-0496">Mitochondrion</keyword>
<dbReference type="EMBL" id="LKAM01000002">
    <property type="protein sequence ID" value="KUM49597.1"/>
    <property type="molecule type" value="Genomic_DNA"/>
</dbReference>
<comment type="caution">
    <text evidence="2">The sequence shown here is derived from an EMBL/GenBank/DDBJ whole genome shotgun (WGS) entry which is preliminary data.</text>
</comment>
<organism evidence="2">
    <name type="scientific">Picea glauca</name>
    <name type="common">White spruce</name>
    <name type="synonym">Pinus glauca</name>
    <dbReference type="NCBI Taxonomy" id="3330"/>
    <lineage>
        <taxon>Eukaryota</taxon>
        <taxon>Viridiplantae</taxon>
        <taxon>Streptophyta</taxon>
        <taxon>Embryophyta</taxon>
        <taxon>Tracheophyta</taxon>
        <taxon>Spermatophyta</taxon>
        <taxon>Pinopsida</taxon>
        <taxon>Pinidae</taxon>
        <taxon>Conifers I</taxon>
        <taxon>Pinales</taxon>
        <taxon>Pinaceae</taxon>
        <taxon>Picea</taxon>
    </lineage>
</organism>
<evidence type="ECO:0000313" key="2">
    <source>
        <dbReference type="EMBL" id="KUM49597.1"/>
    </source>
</evidence>
<proteinExistence type="predicted"/>
<protein>
    <submittedName>
        <fullName evidence="2">Uncharacterized protein</fullName>
    </submittedName>
</protein>
<keyword evidence="1" id="KW-0732">Signal</keyword>
<feature type="signal peptide" evidence="1">
    <location>
        <begin position="1"/>
        <end position="29"/>
    </location>
</feature>
<reference evidence="2" key="1">
    <citation type="journal article" date="2015" name="Genome Biol. Evol.">
        <title>Organellar Genomes of White Spruce (Picea glauca): Assembly and Annotation.</title>
        <authorList>
            <person name="Jackman S.D."/>
            <person name="Warren R.L."/>
            <person name="Gibb E.A."/>
            <person name="Vandervalk B.P."/>
            <person name="Mohamadi H."/>
            <person name="Chu J."/>
            <person name="Raymond A."/>
            <person name="Pleasance S."/>
            <person name="Coope R."/>
            <person name="Wildung M.R."/>
            <person name="Ritland C.E."/>
            <person name="Bousquet J."/>
            <person name="Jones S.J."/>
            <person name="Bohlmann J."/>
            <person name="Birol I."/>
        </authorList>
    </citation>
    <scope>NUCLEOTIDE SEQUENCE [LARGE SCALE GENOMIC DNA]</scope>
    <source>
        <tissue evidence="2">Flushing bud</tissue>
    </source>
</reference>
<dbReference type="AlphaFoldDB" id="A0A124GNR0"/>
<geneLocation type="mitochondrion" evidence="2"/>
<feature type="chain" id="PRO_5007172442" evidence="1">
    <location>
        <begin position="30"/>
        <end position="65"/>
    </location>
</feature>